<gene>
    <name evidence="2" type="ORF">KIV56_16960</name>
</gene>
<dbReference type="Proteomes" id="UP001212421">
    <property type="component" value="Chromosome"/>
</dbReference>
<feature type="region of interest" description="Disordered" evidence="1">
    <location>
        <begin position="219"/>
        <end position="280"/>
    </location>
</feature>
<name>A0ABY7NG89_9MICO</name>
<dbReference type="EMBL" id="CP075584">
    <property type="protein sequence ID" value="WBM79836.1"/>
    <property type="molecule type" value="Genomic_DNA"/>
</dbReference>
<accession>A0ABY7NG89</accession>
<evidence type="ECO:0000313" key="3">
    <source>
        <dbReference type="Proteomes" id="UP001212421"/>
    </source>
</evidence>
<feature type="compositionally biased region" description="Basic residues" evidence="1">
    <location>
        <begin position="255"/>
        <end position="280"/>
    </location>
</feature>
<keyword evidence="3" id="KW-1185">Reference proteome</keyword>
<organism evidence="2 3">
    <name type="scientific">Cryobacterium breve</name>
    <dbReference type="NCBI Taxonomy" id="1259258"/>
    <lineage>
        <taxon>Bacteria</taxon>
        <taxon>Bacillati</taxon>
        <taxon>Actinomycetota</taxon>
        <taxon>Actinomycetes</taxon>
        <taxon>Micrococcales</taxon>
        <taxon>Microbacteriaceae</taxon>
        <taxon>Cryobacterium</taxon>
    </lineage>
</organism>
<dbReference type="RefSeq" id="WP_281534449.1">
    <property type="nucleotide sequence ID" value="NZ_CP075584.1"/>
</dbReference>
<evidence type="ECO:0000313" key="2">
    <source>
        <dbReference type="EMBL" id="WBM79836.1"/>
    </source>
</evidence>
<protein>
    <submittedName>
        <fullName evidence="2">Uncharacterized protein</fullName>
    </submittedName>
</protein>
<proteinExistence type="predicted"/>
<feature type="compositionally biased region" description="Basic and acidic residues" evidence="1">
    <location>
        <begin position="236"/>
        <end position="253"/>
    </location>
</feature>
<reference evidence="2 3" key="1">
    <citation type="submission" date="2021-05" db="EMBL/GenBank/DDBJ databases">
        <authorList>
            <person name="Kumar R."/>
            <person name="Kumar A."/>
            <person name="Mukhia S."/>
        </authorList>
    </citation>
    <scope>NUCLEOTIDE SEQUENCE [LARGE SCALE GENOMIC DNA]</scope>
    <source>
        <strain evidence="2 3">ERMR7:08</strain>
    </source>
</reference>
<evidence type="ECO:0000256" key="1">
    <source>
        <dbReference type="SAM" id="MobiDB-lite"/>
    </source>
</evidence>
<sequence length="280" mass="32415">MSAGDTDYAFNGYAPDLGGMTQTEVMGRGRIHQLIDDETVALMESRVRKTGVLERLQQWTDEDASGISVGGRPSLISEKALLTALLLLAKEGTSMFLTSVRDLFMFRLSATSRELLGLETPRTAFVGHVAEKNRWYANTSRAFNRINALMDPFPQERRHSKTYTQIQEILRMHDEVLADKRKARLDEFTKLFLVMTYNEQPRDIRRASKKVDVSFDQTYVGTPTTKGYSRKKSRKSRQDRDRNQREENPEARPGRCVRRLARHNRRTRRRAQRANRQHHS</sequence>